<dbReference type="EMBL" id="AP012204">
    <property type="protein sequence ID" value="BAK34332.1"/>
    <property type="molecule type" value="Genomic_DNA"/>
</dbReference>
<feature type="compositionally biased region" description="Low complexity" evidence="1">
    <location>
        <begin position="465"/>
        <end position="478"/>
    </location>
</feature>
<dbReference type="PANTHER" id="PTHR22642">
    <property type="entry name" value="IMIDAZOLONEPROPIONASE"/>
    <property type="match status" value="1"/>
</dbReference>
<organism evidence="3 4">
    <name type="scientific">Microlunatus phosphovorus (strain ATCC 700054 / DSM 10555 / JCM 9379 / NBRC 101784 / NCIMB 13414 / VKM Ac-1990 / NM-1)</name>
    <dbReference type="NCBI Taxonomy" id="1032480"/>
    <lineage>
        <taxon>Bacteria</taxon>
        <taxon>Bacillati</taxon>
        <taxon>Actinomycetota</taxon>
        <taxon>Actinomycetes</taxon>
        <taxon>Propionibacteriales</taxon>
        <taxon>Propionibacteriaceae</taxon>
        <taxon>Microlunatus</taxon>
    </lineage>
</organism>
<dbReference type="RefSeq" id="WP_013862215.1">
    <property type="nucleotide sequence ID" value="NC_015635.1"/>
</dbReference>
<evidence type="ECO:0000259" key="2">
    <source>
        <dbReference type="Pfam" id="PF07969"/>
    </source>
</evidence>
<dbReference type="Proteomes" id="UP000007947">
    <property type="component" value="Chromosome"/>
</dbReference>
<dbReference type="InterPro" id="IPR033932">
    <property type="entry name" value="YtcJ-like"/>
</dbReference>
<dbReference type="AlphaFoldDB" id="F5XPM4"/>
<dbReference type="SUPFAM" id="SSF51556">
    <property type="entry name" value="Metallo-dependent hydrolases"/>
    <property type="match status" value="1"/>
</dbReference>
<dbReference type="KEGG" id="mph:MLP_13180"/>
<dbReference type="HOGENOM" id="CLU_009942_3_0_11"/>
<reference evidence="3 4" key="1">
    <citation type="submission" date="2011-05" db="EMBL/GenBank/DDBJ databases">
        <title>Whole genome sequence of Microlunatus phosphovorus NM-1.</title>
        <authorList>
            <person name="Hosoyama A."/>
            <person name="Sasaki K."/>
            <person name="Harada T."/>
            <person name="Igarashi R."/>
            <person name="Kawakoshi A."/>
            <person name="Sasagawa M."/>
            <person name="Fukada J."/>
            <person name="Nakamura S."/>
            <person name="Katano Y."/>
            <person name="Hanada S."/>
            <person name="Kamagata Y."/>
            <person name="Nakamura N."/>
            <person name="Yamazaki S."/>
            <person name="Fujita N."/>
        </authorList>
    </citation>
    <scope>NUCLEOTIDE SEQUENCE [LARGE SCALE GENOMIC DNA]</scope>
    <source>
        <strain evidence="4">ATCC 700054 / DSM 10555 / JCM 9379 / NBRC 101784 / NCIMB 13414 / VKM Ac-1990 / NM-1</strain>
    </source>
</reference>
<evidence type="ECO:0000256" key="1">
    <source>
        <dbReference type="SAM" id="MobiDB-lite"/>
    </source>
</evidence>
<feature type="domain" description="Amidohydrolase 3" evidence="2">
    <location>
        <begin position="72"/>
        <end position="529"/>
    </location>
</feature>
<dbReference type="Gene3D" id="3.10.310.70">
    <property type="match status" value="1"/>
</dbReference>
<dbReference type="PANTHER" id="PTHR22642:SF2">
    <property type="entry name" value="PROTEIN LONG AFTER FAR-RED 3"/>
    <property type="match status" value="1"/>
</dbReference>
<dbReference type="Pfam" id="PF07969">
    <property type="entry name" value="Amidohydro_3"/>
    <property type="match status" value="1"/>
</dbReference>
<dbReference type="GO" id="GO:0016810">
    <property type="term" value="F:hydrolase activity, acting on carbon-nitrogen (but not peptide) bonds"/>
    <property type="evidence" value="ECO:0007669"/>
    <property type="project" value="InterPro"/>
</dbReference>
<dbReference type="OrthoDB" id="3238066at2"/>
<dbReference type="InterPro" id="IPR032466">
    <property type="entry name" value="Metal_Hydrolase"/>
</dbReference>
<dbReference type="eggNOG" id="COG1574">
    <property type="taxonomic scope" value="Bacteria"/>
</dbReference>
<dbReference type="Gene3D" id="3.20.20.140">
    <property type="entry name" value="Metal-dependent hydrolases"/>
    <property type="match status" value="1"/>
</dbReference>
<keyword evidence="4" id="KW-1185">Reference proteome</keyword>
<dbReference type="STRING" id="1032480.MLP_13180"/>
<sequence length="533" mass="56493">MNASTLHATVIRDVRLVGVGAGDTADASRAGLVDLRITNGRIEQIGQSNARRPAKTGQRTRRLTAQDADLVLEAEGRWAIPGLWDAHVHLRQWAQTKTRLDVGTADSAHAVTQLVDAHVRALDGRRSPIDARSVVFGYGFRSAIWPSQPTVAELDAVSGDHPVILTSGDAHNGWLNSAALRLLGIADRPGPLAENEWFALAPAVTALAGDVADDSAAIRAVVRDAAARGIVGITDFEFAGSLRDWPERYAAGINQLRVRAAVYPGGLPAVIEAGLHTGDPLPGTSGLATMGPLKIISDGSLNTRTAYCCEPYVDAGKHTADPRGVQNYDLAELIELLRRATSNRLQVALHAIGDAAVGIALDAFAATGAQGSIEHAQLVRHEDLVRMAALGLRASVQPAHLLDDRDVTYRCWPDRADRCFAFRSMLAAGVELALGSDAPVSPLDPWLAMAAAVHRSNDEREPWNPAEALSPAESLAASTDGQGTLQVGSRGDLVLLDHDPLAPAHDTKQAAQHLRDIGVAATLVAGRPTHLTF</sequence>
<proteinExistence type="predicted"/>
<dbReference type="InterPro" id="IPR011059">
    <property type="entry name" value="Metal-dep_hydrolase_composite"/>
</dbReference>
<dbReference type="SUPFAM" id="SSF51338">
    <property type="entry name" value="Composite domain of metallo-dependent hydrolases"/>
    <property type="match status" value="1"/>
</dbReference>
<keyword evidence="3" id="KW-0378">Hydrolase</keyword>
<protein>
    <submittedName>
        <fullName evidence="3">Putative hydrolase</fullName>
    </submittedName>
</protein>
<dbReference type="Gene3D" id="2.30.40.10">
    <property type="entry name" value="Urease, subunit C, domain 1"/>
    <property type="match status" value="1"/>
</dbReference>
<evidence type="ECO:0000313" key="4">
    <source>
        <dbReference type="Proteomes" id="UP000007947"/>
    </source>
</evidence>
<dbReference type="InterPro" id="IPR013108">
    <property type="entry name" value="Amidohydro_3"/>
</dbReference>
<name>F5XPM4_MICPN</name>
<feature type="region of interest" description="Disordered" evidence="1">
    <location>
        <begin position="458"/>
        <end position="483"/>
    </location>
</feature>
<dbReference type="CDD" id="cd01300">
    <property type="entry name" value="YtcJ_like"/>
    <property type="match status" value="1"/>
</dbReference>
<gene>
    <name evidence="3" type="ordered locus">MLP_13180</name>
</gene>
<evidence type="ECO:0000313" key="3">
    <source>
        <dbReference type="EMBL" id="BAK34332.1"/>
    </source>
</evidence>
<accession>F5XPM4</accession>